<proteinExistence type="predicted"/>
<dbReference type="AlphaFoldDB" id="X1B7Q0"/>
<sequence>PTQDIAFQKCERVKLQFLDYYYGCTRLGI</sequence>
<organism evidence="1">
    <name type="scientific">marine sediment metagenome</name>
    <dbReference type="NCBI Taxonomy" id="412755"/>
    <lineage>
        <taxon>unclassified sequences</taxon>
        <taxon>metagenomes</taxon>
        <taxon>ecological metagenomes</taxon>
    </lineage>
</organism>
<gene>
    <name evidence="1" type="ORF">S01H4_42399</name>
</gene>
<protein>
    <submittedName>
        <fullName evidence="1">Uncharacterized protein</fullName>
    </submittedName>
</protein>
<dbReference type="EMBL" id="BART01023277">
    <property type="protein sequence ID" value="GAG91135.1"/>
    <property type="molecule type" value="Genomic_DNA"/>
</dbReference>
<comment type="caution">
    <text evidence="1">The sequence shown here is derived from an EMBL/GenBank/DDBJ whole genome shotgun (WGS) entry which is preliminary data.</text>
</comment>
<feature type="non-terminal residue" evidence="1">
    <location>
        <position position="1"/>
    </location>
</feature>
<evidence type="ECO:0000313" key="1">
    <source>
        <dbReference type="EMBL" id="GAG91135.1"/>
    </source>
</evidence>
<reference evidence="1" key="1">
    <citation type="journal article" date="2014" name="Front. Microbiol.">
        <title>High frequency of phylogenetically diverse reductive dehalogenase-homologous genes in deep subseafloor sedimentary metagenomes.</title>
        <authorList>
            <person name="Kawai M."/>
            <person name="Futagami T."/>
            <person name="Toyoda A."/>
            <person name="Takaki Y."/>
            <person name="Nishi S."/>
            <person name="Hori S."/>
            <person name="Arai W."/>
            <person name="Tsubouchi T."/>
            <person name="Morono Y."/>
            <person name="Uchiyama I."/>
            <person name="Ito T."/>
            <person name="Fujiyama A."/>
            <person name="Inagaki F."/>
            <person name="Takami H."/>
        </authorList>
    </citation>
    <scope>NUCLEOTIDE SEQUENCE</scope>
    <source>
        <strain evidence="1">Expedition CK06-06</strain>
    </source>
</reference>
<accession>X1B7Q0</accession>
<name>X1B7Q0_9ZZZZ</name>